<keyword evidence="3" id="KW-1185">Reference proteome</keyword>
<gene>
    <name evidence="2" type="ORF">EK21DRAFT_117599</name>
</gene>
<evidence type="ECO:0000256" key="1">
    <source>
        <dbReference type="SAM" id="MobiDB-lite"/>
    </source>
</evidence>
<evidence type="ECO:0000313" key="2">
    <source>
        <dbReference type="EMBL" id="KAF2024620.1"/>
    </source>
</evidence>
<dbReference type="Proteomes" id="UP000799777">
    <property type="component" value="Unassembled WGS sequence"/>
</dbReference>
<feature type="region of interest" description="Disordered" evidence="1">
    <location>
        <begin position="50"/>
        <end position="99"/>
    </location>
</feature>
<protein>
    <submittedName>
        <fullName evidence="2">Uncharacterized protein</fullName>
    </submittedName>
</protein>
<organism evidence="2 3">
    <name type="scientific">Setomelanomma holmii</name>
    <dbReference type="NCBI Taxonomy" id="210430"/>
    <lineage>
        <taxon>Eukaryota</taxon>
        <taxon>Fungi</taxon>
        <taxon>Dikarya</taxon>
        <taxon>Ascomycota</taxon>
        <taxon>Pezizomycotina</taxon>
        <taxon>Dothideomycetes</taxon>
        <taxon>Pleosporomycetidae</taxon>
        <taxon>Pleosporales</taxon>
        <taxon>Pleosporineae</taxon>
        <taxon>Phaeosphaeriaceae</taxon>
        <taxon>Setomelanomma</taxon>
    </lineage>
</organism>
<name>A0A9P4H017_9PLEO</name>
<comment type="caution">
    <text evidence="2">The sequence shown here is derived from an EMBL/GenBank/DDBJ whole genome shotgun (WGS) entry which is preliminary data.</text>
</comment>
<proteinExistence type="predicted"/>
<dbReference type="OrthoDB" id="10252740at2759"/>
<sequence length="495" mass="55194">MADRLLAQLQAPTFLLGMARLPIHKLMLELKLGHQRQHLEVLLHLQIRPSFNSRPQTGPSVNVPDGTSATSPSADSRTSFPPSADLPTTALSPMPAAGTQNLGGAPQVLAVAAVKDETLETDMLQATTVTLDDLTAPTIQRAINDKMRSKVSAWSTSGLQLQYPLRPMYTTAKDEVITNHFRIGIDDEVPLHQYKILLTLSGKSKRKIRLIIEIAIEQCAFLNDNKAKFATDYFDTIIAWTNLHEMISSSVRPRTQGDGQAIGSTWHLVTLQDGPATLSLELRYESIVDTRNLIDHSVGDVAYANTDLQPMLRALDILVSKSFDERPVETVRTGANKFFLKASRQDLTDGKKPHATVSTSLCTLRGYSYMIKPAGDCILLNVNAATSAFWKPVLLSTVFQDWATFTTEAELFKALRGVRVYIVHERGDREDTETYARLNSDRARVKPVEGFGFRFDKEEFYEEGKKDNTNVLEHFKKTYPDRKIDENTCSDPAVN</sequence>
<dbReference type="EMBL" id="ML978289">
    <property type="protein sequence ID" value="KAF2024620.1"/>
    <property type="molecule type" value="Genomic_DNA"/>
</dbReference>
<evidence type="ECO:0000313" key="3">
    <source>
        <dbReference type="Proteomes" id="UP000799777"/>
    </source>
</evidence>
<feature type="compositionally biased region" description="Polar residues" evidence="1">
    <location>
        <begin position="50"/>
        <end position="81"/>
    </location>
</feature>
<dbReference type="AlphaFoldDB" id="A0A9P4H017"/>
<accession>A0A9P4H017</accession>
<reference evidence="2" key="1">
    <citation type="journal article" date="2020" name="Stud. Mycol.">
        <title>101 Dothideomycetes genomes: a test case for predicting lifestyles and emergence of pathogens.</title>
        <authorList>
            <person name="Haridas S."/>
            <person name="Albert R."/>
            <person name="Binder M."/>
            <person name="Bloem J."/>
            <person name="Labutti K."/>
            <person name="Salamov A."/>
            <person name="Andreopoulos B."/>
            <person name="Baker S."/>
            <person name="Barry K."/>
            <person name="Bills G."/>
            <person name="Bluhm B."/>
            <person name="Cannon C."/>
            <person name="Castanera R."/>
            <person name="Culley D."/>
            <person name="Daum C."/>
            <person name="Ezra D."/>
            <person name="Gonzalez J."/>
            <person name="Henrissat B."/>
            <person name="Kuo A."/>
            <person name="Liang C."/>
            <person name="Lipzen A."/>
            <person name="Lutzoni F."/>
            <person name="Magnuson J."/>
            <person name="Mondo S."/>
            <person name="Nolan M."/>
            <person name="Ohm R."/>
            <person name="Pangilinan J."/>
            <person name="Park H.-J."/>
            <person name="Ramirez L."/>
            <person name="Alfaro M."/>
            <person name="Sun H."/>
            <person name="Tritt A."/>
            <person name="Yoshinaga Y."/>
            <person name="Zwiers L.-H."/>
            <person name="Turgeon B."/>
            <person name="Goodwin S."/>
            <person name="Spatafora J."/>
            <person name="Crous P."/>
            <person name="Grigoriev I."/>
        </authorList>
    </citation>
    <scope>NUCLEOTIDE SEQUENCE</scope>
    <source>
        <strain evidence="2">CBS 110217</strain>
    </source>
</reference>